<accession>X1ID11</accession>
<dbReference type="EMBL" id="BARU01026539">
    <property type="protein sequence ID" value="GAH63984.1"/>
    <property type="molecule type" value="Genomic_DNA"/>
</dbReference>
<feature type="non-terminal residue" evidence="1">
    <location>
        <position position="61"/>
    </location>
</feature>
<reference evidence="1" key="1">
    <citation type="journal article" date="2014" name="Front. Microbiol.">
        <title>High frequency of phylogenetically diverse reductive dehalogenase-homologous genes in deep subseafloor sedimentary metagenomes.</title>
        <authorList>
            <person name="Kawai M."/>
            <person name="Futagami T."/>
            <person name="Toyoda A."/>
            <person name="Takaki Y."/>
            <person name="Nishi S."/>
            <person name="Hori S."/>
            <person name="Arai W."/>
            <person name="Tsubouchi T."/>
            <person name="Morono Y."/>
            <person name="Uchiyama I."/>
            <person name="Ito T."/>
            <person name="Fujiyama A."/>
            <person name="Inagaki F."/>
            <person name="Takami H."/>
        </authorList>
    </citation>
    <scope>NUCLEOTIDE SEQUENCE</scope>
    <source>
        <strain evidence="1">Expedition CK06-06</strain>
    </source>
</reference>
<protein>
    <submittedName>
        <fullName evidence="1">Uncharacterized protein</fullName>
    </submittedName>
</protein>
<organism evidence="1">
    <name type="scientific">marine sediment metagenome</name>
    <dbReference type="NCBI Taxonomy" id="412755"/>
    <lineage>
        <taxon>unclassified sequences</taxon>
        <taxon>metagenomes</taxon>
        <taxon>ecological metagenomes</taxon>
    </lineage>
</organism>
<evidence type="ECO:0000313" key="1">
    <source>
        <dbReference type="EMBL" id="GAH63984.1"/>
    </source>
</evidence>
<proteinExistence type="predicted"/>
<gene>
    <name evidence="1" type="ORF">S03H2_42614</name>
</gene>
<name>X1ID11_9ZZZZ</name>
<sequence length="61" mass="7158">MGGSCDIACKICRYHMEPLEVMRELRFKLVEEGQLLPQHIPVIDNLRKEDNMMMKPKVERG</sequence>
<comment type="caution">
    <text evidence="1">The sequence shown here is derived from an EMBL/GenBank/DDBJ whole genome shotgun (WGS) entry which is preliminary data.</text>
</comment>
<dbReference type="AlphaFoldDB" id="X1ID11"/>